<feature type="signal peptide" evidence="1">
    <location>
        <begin position="1"/>
        <end position="22"/>
    </location>
</feature>
<keyword evidence="1" id="KW-0732">Signal</keyword>
<reference evidence="2" key="2">
    <citation type="submission" date="2014-06" db="EMBL/GenBank/DDBJ databases">
        <authorList>
            <person name="Hu T."/>
            <person name="Eisen M.B."/>
            <person name="Thornton K.R."/>
            <person name="Andolfatto P."/>
        </authorList>
    </citation>
    <scope>NUCLEOTIDE SEQUENCE</scope>
    <source>
        <strain evidence="2">W501</strain>
    </source>
</reference>
<evidence type="ECO:0000313" key="2">
    <source>
        <dbReference type="EMBL" id="KMY90150.1"/>
    </source>
</evidence>
<organism evidence="2">
    <name type="scientific">Drosophila simulans</name>
    <name type="common">Fruit fly</name>
    <dbReference type="NCBI Taxonomy" id="7240"/>
    <lineage>
        <taxon>Eukaryota</taxon>
        <taxon>Metazoa</taxon>
        <taxon>Ecdysozoa</taxon>
        <taxon>Arthropoda</taxon>
        <taxon>Hexapoda</taxon>
        <taxon>Insecta</taxon>
        <taxon>Pterygota</taxon>
        <taxon>Neoptera</taxon>
        <taxon>Endopterygota</taxon>
        <taxon>Diptera</taxon>
        <taxon>Brachycera</taxon>
        <taxon>Muscomorpha</taxon>
        <taxon>Ephydroidea</taxon>
        <taxon>Drosophilidae</taxon>
        <taxon>Drosophila</taxon>
        <taxon>Sophophora</taxon>
    </lineage>
</organism>
<proteinExistence type="predicted"/>
<accession>A0A0J9TMX7</accession>
<dbReference type="Proteomes" id="UP000035880">
    <property type="component" value="Chromosome 2L"/>
</dbReference>
<sequence length="75" mass="8845">MCRLLLALICAFSLTYFLSTEGREAWRKTVKGRVMSNVSMTLYWWIQPHFPYELVKDEDEWDAIGGDVFEKPEII</sequence>
<evidence type="ECO:0000256" key="1">
    <source>
        <dbReference type="SAM" id="SignalP"/>
    </source>
</evidence>
<reference evidence="2" key="3">
    <citation type="submission" date="2015-04" db="EMBL/GenBank/DDBJ databases">
        <authorList>
            <consortium name="FlyBase"/>
        </authorList>
    </citation>
    <scope>NUCLEOTIDE SEQUENCE</scope>
    <source>
        <strain evidence="2">W501</strain>
    </source>
</reference>
<reference evidence="2" key="1">
    <citation type="journal article" date="2013" name="Genome Res.">
        <title>A second-generation assembly of the Drosophila simulans genome provides new insights into patterns of lineage-specific divergence.</title>
        <authorList>
            <person name="Hu T.T."/>
            <person name="Eisen M.B."/>
            <person name="Thornton K.R."/>
            <person name="Andolfatto P."/>
        </authorList>
    </citation>
    <scope>NUCLEOTIDE SEQUENCE [LARGE SCALE GENOMIC DNA]</scope>
    <source>
        <strain evidence="2">W501</strain>
    </source>
</reference>
<dbReference type="EMBL" id="CM002910">
    <property type="protein sequence ID" value="KMY90150.1"/>
    <property type="molecule type" value="Genomic_DNA"/>
</dbReference>
<protein>
    <submittedName>
        <fullName evidence="2">Uncharacterized protein, isoform C</fullName>
    </submittedName>
</protein>
<feature type="chain" id="PRO_5005323439" evidence="1">
    <location>
        <begin position="23"/>
        <end position="75"/>
    </location>
</feature>
<gene>
    <name evidence="2" type="primary">Dsim\GD23918</name>
    <name evidence="2" type="ORF">Dsimw501_GD23918</name>
</gene>
<dbReference type="OrthoDB" id="7868855at2759"/>
<dbReference type="Bgee" id="FBgn0195286">
    <property type="expression patterns" value="Expressed in male reproductive system and 3 other cell types or tissues"/>
</dbReference>
<name>A0A0J9TMX7_DROSI</name>
<dbReference type="AlphaFoldDB" id="A0A0J9TMX7"/>